<accession>A0A7G5IKM7</accession>
<keyword evidence="1" id="KW-0732">Signal</keyword>
<sequence>MKSMMISLALLMVVPMAAAPTAAAEAVAGAQMVTLKVKGLVCDFCARSIEAMMKKRADVATVHVDLDKGEVHLRLKPGATLDDATARRLMLDAGFTVAAIERVPA</sequence>
<dbReference type="EMBL" id="CP059851">
    <property type="protein sequence ID" value="QMW23919.1"/>
    <property type="molecule type" value="Genomic_DNA"/>
</dbReference>
<dbReference type="AlphaFoldDB" id="A0A7G5IKM7"/>
<organism evidence="3 4">
    <name type="scientific">Sandaracinobacteroides saxicola</name>
    <dbReference type="NCBI Taxonomy" id="2759707"/>
    <lineage>
        <taxon>Bacteria</taxon>
        <taxon>Pseudomonadati</taxon>
        <taxon>Pseudomonadota</taxon>
        <taxon>Alphaproteobacteria</taxon>
        <taxon>Sphingomonadales</taxon>
        <taxon>Sphingosinicellaceae</taxon>
        <taxon>Sandaracinobacteroides</taxon>
    </lineage>
</organism>
<dbReference type="InterPro" id="IPR036163">
    <property type="entry name" value="HMA_dom_sf"/>
</dbReference>
<proteinExistence type="predicted"/>
<gene>
    <name evidence="3" type="ORF">H3309_05455</name>
</gene>
<dbReference type="SUPFAM" id="SSF55008">
    <property type="entry name" value="HMA, heavy metal-associated domain"/>
    <property type="match status" value="1"/>
</dbReference>
<dbReference type="CDD" id="cd00371">
    <property type="entry name" value="HMA"/>
    <property type="match status" value="1"/>
</dbReference>
<feature type="chain" id="PRO_5028877476" evidence="1">
    <location>
        <begin position="19"/>
        <end position="105"/>
    </location>
</feature>
<feature type="signal peptide" evidence="1">
    <location>
        <begin position="1"/>
        <end position="18"/>
    </location>
</feature>
<dbReference type="KEGG" id="sand:H3309_05455"/>
<dbReference type="GO" id="GO:0046872">
    <property type="term" value="F:metal ion binding"/>
    <property type="evidence" value="ECO:0007669"/>
    <property type="project" value="InterPro"/>
</dbReference>
<name>A0A7G5IKM7_9SPHN</name>
<evidence type="ECO:0000259" key="2">
    <source>
        <dbReference type="PROSITE" id="PS50846"/>
    </source>
</evidence>
<dbReference type="PROSITE" id="PS50846">
    <property type="entry name" value="HMA_2"/>
    <property type="match status" value="1"/>
</dbReference>
<keyword evidence="4" id="KW-1185">Reference proteome</keyword>
<dbReference type="Proteomes" id="UP000515292">
    <property type="component" value="Chromosome"/>
</dbReference>
<evidence type="ECO:0000313" key="4">
    <source>
        <dbReference type="Proteomes" id="UP000515292"/>
    </source>
</evidence>
<dbReference type="Gene3D" id="3.30.70.100">
    <property type="match status" value="1"/>
</dbReference>
<reference evidence="3 4" key="1">
    <citation type="submission" date="2020-07" db="EMBL/GenBank/DDBJ databases">
        <title>Complete genome sequence for Sandaracinobacter sp. M6.</title>
        <authorList>
            <person name="Tang Y."/>
            <person name="Liu Q."/>
            <person name="Guo Z."/>
            <person name="Lei P."/>
            <person name="Huang B."/>
        </authorList>
    </citation>
    <scope>NUCLEOTIDE SEQUENCE [LARGE SCALE GENOMIC DNA]</scope>
    <source>
        <strain evidence="3 4">M6</strain>
    </source>
</reference>
<evidence type="ECO:0000313" key="3">
    <source>
        <dbReference type="EMBL" id="QMW23919.1"/>
    </source>
</evidence>
<protein>
    <submittedName>
        <fullName evidence="3">Heavy-metal-associated domain-containing protein</fullName>
    </submittedName>
</protein>
<dbReference type="InterPro" id="IPR006121">
    <property type="entry name" value="HMA_dom"/>
</dbReference>
<feature type="domain" description="HMA" evidence="2">
    <location>
        <begin position="31"/>
        <end position="98"/>
    </location>
</feature>
<evidence type="ECO:0000256" key="1">
    <source>
        <dbReference type="SAM" id="SignalP"/>
    </source>
</evidence>
<dbReference type="RefSeq" id="WP_182297742.1">
    <property type="nucleotide sequence ID" value="NZ_CP059851.1"/>
</dbReference>